<comment type="similarity">
    <text evidence="3">Belongs to the major facilitator superfamily. FHS transporter (TC 2.A.1.7) family.</text>
</comment>
<feature type="transmembrane region" description="Helical" evidence="11">
    <location>
        <begin position="74"/>
        <end position="94"/>
    </location>
</feature>
<keyword evidence="13" id="KW-1185">Reference proteome</keyword>
<comment type="subcellular location">
    <subcellularLocation>
        <location evidence="2">Cell inner membrane</location>
        <topology evidence="2">Multi-pass membrane protein</topology>
    </subcellularLocation>
</comment>
<reference evidence="12 13" key="1">
    <citation type="submission" date="2019-02" db="EMBL/GenBank/DDBJ databases">
        <title>Investigation of anaerobic lignin degradation for improved lignocellulosic biofuels.</title>
        <authorList>
            <person name="Deangelis K."/>
        </authorList>
    </citation>
    <scope>NUCLEOTIDE SEQUENCE [LARGE SCALE GENOMIC DNA]</scope>
    <source>
        <strain evidence="12 13">159R</strain>
    </source>
</reference>
<dbReference type="PANTHER" id="PTHR43702">
    <property type="entry name" value="L-FUCOSE-PROTON SYMPORTER"/>
    <property type="match status" value="1"/>
</dbReference>
<feature type="transmembrane region" description="Helical" evidence="11">
    <location>
        <begin position="238"/>
        <end position="260"/>
    </location>
</feature>
<evidence type="ECO:0000313" key="13">
    <source>
        <dbReference type="Proteomes" id="UP000294555"/>
    </source>
</evidence>
<dbReference type="OrthoDB" id="9795150at2"/>
<dbReference type="InterPro" id="IPR050375">
    <property type="entry name" value="MFS_TsgA-like"/>
</dbReference>
<dbReference type="Proteomes" id="UP000294555">
    <property type="component" value="Unassembled WGS sequence"/>
</dbReference>
<dbReference type="EMBL" id="SJOI01000001">
    <property type="protein sequence ID" value="TCL02150.1"/>
    <property type="molecule type" value="Genomic_DNA"/>
</dbReference>
<feature type="transmembrane region" description="Helical" evidence="11">
    <location>
        <begin position="45"/>
        <end position="62"/>
    </location>
</feature>
<feature type="transmembrane region" description="Helical" evidence="11">
    <location>
        <begin position="280"/>
        <end position="299"/>
    </location>
</feature>
<dbReference type="InterPro" id="IPR036259">
    <property type="entry name" value="MFS_trans_sf"/>
</dbReference>
<evidence type="ECO:0000256" key="1">
    <source>
        <dbReference type="ARBA" id="ARBA00003321"/>
    </source>
</evidence>
<evidence type="ECO:0000256" key="10">
    <source>
        <dbReference type="ARBA" id="ARBA00023136"/>
    </source>
</evidence>
<comment type="function">
    <text evidence="1">Intake of glucose and galactose.</text>
</comment>
<evidence type="ECO:0000256" key="8">
    <source>
        <dbReference type="ARBA" id="ARBA00022692"/>
    </source>
</evidence>
<dbReference type="AlphaFoldDB" id="A0A4R1NDG3"/>
<comment type="caution">
    <text evidence="12">The sequence shown here is derived from an EMBL/GenBank/DDBJ whole genome shotgun (WGS) entry which is preliminary data.</text>
</comment>
<dbReference type="InterPro" id="IPR022324">
    <property type="entry name" value="Bacilysin_exporter_BacE_put"/>
</dbReference>
<keyword evidence="10 11" id="KW-0472">Membrane</keyword>
<feature type="transmembrane region" description="Helical" evidence="11">
    <location>
        <begin position="12"/>
        <end position="33"/>
    </location>
</feature>
<dbReference type="CDD" id="cd17394">
    <property type="entry name" value="MFS_FucP_like"/>
    <property type="match status" value="1"/>
</dbReference>
<dbReference type="PANTHER" id="PTHR43702:SF3">
    <property type="entry name" value="PROTEIN TSGA"/>
    <property type="match status" value="1"/>
</dbReference>
<organism evidence="12 13">
    <name type="scientific">Sodalis ligni</name>
    <dbReference type="NCBI Taxonomy" id="2697027"/>
    <lineage>
        <taxon>Bacteria</taxon>
        <taxon>Pseudomonadati</taxon>
        <taxon>Pseudomonadota</taxon>
        <taxon>Gammaproteobacteria</taxon>
        <taxon>Enterobacterales</taxon>
        <taxon>Bruguierivoracaceae</taxon>
        <taxon>Sodalis</taxon>
    </lineage>
</organism>
<evidence type="ECO:0000256" key="2">
    <source>
        <dbReference type="ARBA" id="ARBA00004429"/>
    </source>
</evidence>
<dbReference type="GO" id="GO:0055056">
    <property type="term" value="F:D-glucose transmembrane transporter activity"/>
    <property type="evidence" value="ECO:0007669"/>
    <property type="project" value="InterPro"/>
</dbReference>
<dbReference type="GO" id="GO:0005354">
    <property type="term" value="F:galactose transmembrane transporter activity"/>
    <property type="evidence" value="ECO:0007669"/>
    <property type="project" value="InterPro"/>
</dbReference>
<dbReference type="Pfam" id="PF07690">
    <property type="entry name" value="MFS_1"/>
    <property type="match status" value="1"/>
</dbReference>
<proteinExistence type="inferred from homology"/>
<sequence>MNKQRTNSYRGSLIILTALFFIWGLITSLNDILVPHLKSLFELSYVQASLVQFSFFFAYFVMSYPAGKIVSKSGYKAGIILGLLIAAGGCALFYPSAALRSYPLFLLSLFILASGLTLLQVAANPYVNSLGSPETAASRLNLTQAFNSLGTTIGPVLGGLFILSAAVLTAGQISQLPPVEAQHYFATESASVQSPYLVLTGVLILIAIIIWFSRLPILSDEKETGEVQDHSLWKRRHLVLGVIGLFAYVGAEVSIGSYLISLMERPDIASLTAVEASKKLSLYWGGAMVGRFIGSFLMTRIKPNRLLAFNAIVIVLLIASAIAFGGLWGMWGILAIGLFNSIMFPTIFSLALDKLGKLTGRASGVLCMGIVGGALIPILQATIADHLSLLASFVVPLLCYVYIAYYGYKGYRPTNCA</sequence>
<dbReference type="NCBIfam" id="TIGR00885">
    <property type="entry name" value="fucP"/>
    <property type="match status" value="1"/>
</dbReference>
<feature type="transmembrane region" description="Helical" evidence="11">
    <location>
        <begin position="389"/>
        <end position="408"/>
    </location>
</feature>
<evidence type="ECO:0000256" key="4">
    <source>
        <dbReference type="ARBA" id="ARBA00022448"/>
    </source>
</evidence>
<dbReference type="Gene3D" id="1.20.1250.20">
    <property type="entry name" value="MFS general substrate transporter like domains"/>
    <property type="match status" value="2"/>
</dbReference>
<dbReference type="NCBIfam" id="TIGR01272">
    <property type="entry name" value="gluP"/>
    <property type="match status" value="1"/>
</dbReference>
<feature type="transmembrane region" description="Helical" evidence="11">
    <location>
        <begin position="148"/>
        <end position="174"/>
    </location>
</feature>
<feature type="transmembrane region" description="Helical" evidence="11">
    <location>
        <begin position="194"/>
        <end position="217"/>
    </location>
</feature>
<dbReference type="GO" id="GO:1904659">
    <property type="term" value="P:D-glucose transmembrane transport"/>
    <property type="evidence" value="ECO:0007669"/>
    <property type="project" value="InterPro"/>
</dbReference>
<keyword evidence="6" id="KW-0997">Cell inner membrane</keyword>
<keyword evidence="5" id="KW-1003">Cell membrane</keyword>
<dbReference type="PRINTS" id="PR01988">
    <property type="entry name" value="EXPORTERBACE"/>
</dbReference>
<feature type="transmembrane region" description="Helical" evidence="11">
    <location>
        <begin position="306"/>
        <end position="324"/>
    </location>
</feature>
<dbReference type="SUPFAM" id="SSF103473">
    <property type="entry name" value="MFS general substrate transporter"/>
    <property type="match status" value="1"/>
</dbReference>
<dbReference type="GO" id="GO:0005886">
    <property type="term" value="C:plasma membrane"/>
    <property type="evidence" value="ECO:0007669"/>
    <property type="project" value="UniProtKB-SubCell"/>
</dbReference>
<accession>A0A4R1NDG3</accession>
<protein>
    <submittedName>
        <fullName evidence="12">FHS family L-fucose permease-like MFS transporter</fullName>
    </submittedName>
</protein>
<dbReference type="InterPro" id="IPR005964">
    <property type="entry name" value="Glc/Gal_transptr_bac"/>
</dbReference>
<keyword evidence="9 11" id="KW-1133">Transmembrane helix</keyword>
<dbReference type="RefSeq" id="WP_132921122.1">
    <property type="nucleotide sequence ID" value="NZ_SJOI01000001.1"/>
</dbReference>
<evidence type="ECO:0000256" key="7">
    <source>
        <dbReference type="ARBA" id="ARBA00022597"/>
    </source>
</evidence>
<feature type="transmembrane region" description="Helical" evidence="11">
    <location>
        <begin position="106"/>
        <end position="127"/>
    </location>
</feature>
<dbReference type="GO" id="GO:0015535">
    <property type="term" value="F:fucose:proton symporter activity"/>
    <property type="evidence" value="ECO:0007669"/>
    <property type="project" value="InterPro"/>
</dbReference>
<evidence type="ECO:0000256" key="11">
    <source>
        <dbReference type="SAM" id="Phobius"/>
    </source>
</evidence>
<keyword evidence="7" id="KW-0762">Sugar transport</keyword>
<evidence type="ECO:0000256" key="6">
    <source>
        <dbReference type="ARBA" id="ARBA00022519"/>
    </source>
</evidence>
<gene>
    <name evidence="12" type="ORF">EZJ58_0144</name>
</gene>
<dbReference type="InterPro" id="IPR011701">
    <property type="entry name" value="MFS"/>
</dbReference>
<name>A0A4R1NDG3_9GAMM</name>
<feature type="transmembrane region" description="Helical" evidence="11">
    <location>
        <begin position="364"/>
        <end position="383"/>
    </location>
</feature>
<evidence type="ECO:0000256" key="9">
    <source>
        <dbReference type="ARBA" id="ARBA00022989"/>
    </source>
</evidence>
<feature type="transmembrane region" description="Helical" evidence="11">
    <location>
        <begin position="330"/>
        <end position="352"/>
    </location>
</feature>
<keyword evidence="4" id="KW-0813">Transport</keyword>
<evidence type="ECO:0000256" key="5">
    <source>
        <dbReference type="ARBA" id="ARBA00022475"/>
    </source>
</evidence>
<keyword evidence="8 11" id="KW-0812">Transmembrane</keyword>
<evidence type="ECO:0000256" key="3">
    <source>
        <dbReference type="ARBA" id="ARBA00009120"/>
    </source>
</evidence>
<evidence type="ECO:0000313" key="12">
    <source>
        <dbReference type="EMBL" id="TCL02150.1"/>
    </source>
</evidence>
<dbReference type="InterPro" id="IPR005275">
    <property type="entry name" value="Lfuc_symporter_FucP"/>
</dbReference>